<evidence type="ECO:0008006" key="3">
    <source>
        <dbReference type="Google" id="ProtNLM"/>
    </source>
</evidence>
<protein>
    <recommendedName>
        <fullName evidence="3">Translation initiation factor 2</fullName>
    </recommendedName>
</protein>
<evidence type="ECO:0000313" key="2">
    <source>
        <dbReference type="Proteomes" id="UP001595834"/>
    </source>
</evidence>
<accession>A0ABV9US21</accession>
<dbReference type="RefSeq" id="WP_344379768.1">
    <property type="nucleotide sequence ID" value="NZ_BAAASQ010000030.1"/>
</dbReference>
<name>A0ABV9US21_9ACTN</name>
<proteinExistence type="predicted"/>
<dbReference type="SUPFAM" id="SSF53756">
    <property type="entry name" value="UDP-Glycosyltransferase/glycogen phosphorylase"/>
    <property type="match status" value="1"/>
</dbReference>
<reference evidence="2" key="1">
    <citation type="journal article" date="2019" name="Int. J. Syst. Evol. Microbiol.">
        <title>The Global Catalogue of Microorganisms (GCM) 10K type strain sequencing project: providing services to taxonomists for standard genome sequencing and annotation.</title>
        <authorList>
            <consortium name="The Broad Institute Genomics Platform"/>
            <consortium name="The Broad Institute Genome Sequencing Center for Infectious Disease"/>
            <person name="Wu L."/>
            <person name="Ma J."/>
        </authorList>
    </citation>
    <scope>NUCLEOTIDE SEQUENCE [LARGE SCALE GENOMIC DNA]</scope>
    <source>
        <strain evidence="2">CCM 7224</strain>
    </source>
</reference>
<dbReference type="EMBL" id="JBHSIZ010000027">
    <property type="protein sequence ID" value="MFC4958922.1"/>
    <property type="molecule type" value="Genomic_DNA"/>
</dbReference>
<dbReference type="InterPro" id="IPR043148">
    <property type="entry name" value="TagF_C"/>
</dbReference>
<dbReference type="Gene3D" id="3.40.50.12580">
    <property type="match status" value="1"/>
</dbReference>
<evidence type="ECO:0000313" key="1">
    <source>
        <dbReference type="EMBL" id="MFC4958922.1"/>
    </source>
</evidence>
<dbReference type="Proteomes" id="UP001595834">
    <property type="component" value="Unassembled WGS sequence"/>
</dbReference>
<sequence>MRTPGNPPPPVFGLSPEWLLHEGIPVADAMVLSHPEQLDRLRAACPEAVPTAELAGDPCFDRMLAERPYRERFQKAFGVRRGQRLVLLNSTWNPDSLFGDGGGDDVLPSLLPRLTAELPADEYRVAAVLHPNIWHGHGPGQVRAWLDRARRGGLVLVDPLHDWRQALLAADAVIGDQGSVSYYAAALGTPVLLGAASTEGLDPHSPVAEFVRQAPRLDPHLPLATQLNDLMAKHHPLPGPATLTTSSPGKSAALLRTLFYRLINIPEQRRPALLERLRTPPLQLRLPTVPLRILTRVATDPAEIHMSRYADPWYEPDGEGHAHLAVHEDTRDADQLALADVVFRHGALDDLRFGSPEQWTAEALARHPHSALAAYVTAPGACTVRTRSGPPVRLTGAPTGLDPAAAASALHAWLTAGGTLEQAIEEGLTVRTGHTVHRVTVTR</sequence>
<organism evidence="1 2">
    <name type="scientific">Streptomyces mauvecolor</name>
    <dbReference type="NCBI Taxonomy" id="58345"/>
    <lineage>
        <taxon>Bacteria</taxon>
        <taxon>Bacillati</taxon>
        <taxon>Actinomycetota</taxon>
        <taxon>Actinomycetes</taxon>
        <taxon>Kitasatosporales</taxon>
        <taxon>Streptomycetaceae</taxon>
        <taxon>Streptomyces</taxon>
    </lineage>
</organism>
<keyword evidence="2" id="KW-1185">Reference proteome</keyword>
<gene>
    <name evidence="1" type="ORF">ACFPFX_21780</name>
</gene>
<comment type="caution">
    <text evidence="1">The sequence shown here is derived from an EMBL/GenBank/DDBJ whole genome shotgun (WGS) entry which is preliminary data.</text>
</comment>